<reference evidence="1 2" key="1">
    <citation type="submission" date="2016-10" db="EMBL/GenBank/DDBJ databases">
        <authorList>
            <person name="de Groot N.N."/>
        </authorList>
    </citation>
    <scope>NUCLEOTIDE SEQUENCE [LARGE SCALE GENOMIC DNA]</scope>
    <source>
        <strain evidence="1 2">CGMCC 1.3442</strain>
    </source>
</reference>
<sequence>MINNRSHMISYFEDLLYKNHDRQQKEYKNATNQLKTYIVEGHLSNTNSTKHDHVVEHLKELDIDKEIYNYKVSETEDENLIRLTFRTGDLFVDAMNPRFWVIHTAIKAEHSDLFHIKLLQENNMDHVWLPIPFLKGLKKFGETYGLGISFTEFLNRDERDNRLFEKQDTFNLDIRRLYVNEMLSLFDHSELKIVAGINKVSILNYSEDENEDYIIDDITYAGKITGRGTSFGKHHLLTQNILSYYEKIINEIETKYVFEFDLENSQLKGIPIQINLHRKNVNIQKLVEVLFSGKKPFLLWGIPDWRSDSFCYVSAVDLHVGNYGHQIDFEITPKSIRVILPKDSCGNSIARLITNLHQSIDATSSIKGENDDELFTII</sequence>
<protein>
    <submittedName>
        <fullName evidence="1">Uncharacterized protein</fullName>
    </submittedName>
</protein>
<dbReference type="RefSeq" id="WP_093856797.1">
    <property type="nucleotide sequence ID" value="NZ_BJVZ01000008.1"/>
</dbReference>
<name>A0A1H0BSN0_9BACI</name>
<dbReference type="OrthoDB" id="2810383at2"/>
<dbReference type="EMBL" id="FNIG01000005">
    <property type="protein sequence ID" value="SDN48669.1"/>
    <property type="molecule type" value="Genomic_DNA"/>
</dbReference>
<dbReference type="AlphaFoldDB" id="A0A1H0BSN0"/>
<accession>A0A1H0BSN0</accession>
<dbReference type="Pfam" id="PF25924">
    <property type="entry name" value="MJECL33"/>
    <property type="match status" value="1"/>
</dbReference>
<evidence type="ECO:0000313" key="1">
    <source>
        <dbReference type="EMBL" id="SDN48669.1"/>
    </source>
</evidence>
<dbReference type="Proteomes" id="UP000199334">
    <property type="component" value="Unassembled WGS sequence"/>
</dbReference>
<dbReference type="InterPro" id="IPR058966">
    <property type="entry name" value="MJECL33-like"/>
</dbReference>
<organism evidence="1 2">
    <name type="scientific">Tenuibacillus multivorans</name>
    <dbReference type="NCBI Taxonomy" id="237069"/>
    <lineage>
        <taxon>Bacteria</taxon>
        <taxon>Bacillati</taxon>
        <taxon>Bacillota</taxon>
        <taxon>Bacilli</taxon>
        <taxon>Bacillales</taxon>
        <taxon>Bacillaceae</taxon>
        <taxon>Tenuibacillus</taxon>
    </lineage>
</organism>
<evidence type="ECO:0000313" key="2">
    <source>
        <dbReference type="Proteomes" id="UP000199334"/>
    </source>
</evidence>
<gene>
    <name evidence="1" type="ORF">SAMN05216498_2373</name>
</gene>
<keyword evidence="2" id="KW-1185">Reference proteome</keyword>
<dbReference type="STRING" id="237069.SAMN05216498_2373"/>
<proteinExistence type="predicted"/>